<keyword evidence="2" id="KW-1185">Reference proteome</keyword>
<evidence type="ECO:0000313" key="1">
    <source>
        <dbReference type="EMBL" id="KAF3062633.1"/>
    </source>
</evidence>
<sequence length="70" mass="7966">METTSLVKQEIQSQYIDLKLLALKLKELFPNVKCKVVPKGDDITIIYVPRLVTEVMLFDLPDDGVDADKM</sequence>
<evidence type="ECO:0000313" key="2">
    <source>
        <dbReference type="Proteomes" id="UP000801864"/>
    </source>
</evidence>
<comment type="caution">
    <text evidence="1">The sequence shown here is derived from an EMBL/GenBank/DDBJ whole genome shotgun (WGS) entry which is preliminary data.</text>
</comment>
<name>A0A9P4X861_9HYPO</name>
<dbReference type="AlphaFoldDB" id="A0A9P4X861"/>
<reference evidence="1 2" key="1">
    <citation type="submission" date="2018-06" db="EMBL/GenBank/DDBJ databases">
        <title>Genome analysis of cellulolytic fungus Trichoderma lentiforme CFAM-422.</title>
        <authorList>
            <person name="Steindorff A.S."/>
            <person name="Formighieri E.F."/>
            <person name="Midorikawa G.E.O."/>
            <person name="Tamietti M.S."/>
            <person name="Ramos E.Z."/>
            <person name="Silva A.S."/>
            <person name="Bon E.P.S."/>
            <person name="Mendes T.D."/>
            <person name="Damaso M.C.T."/>
            <person name="Favaro L.C.L."/>
        </authorList>
    </citation>
    <scope>NUCLEOTIDE SEQUENCE [LARGE SCALE GENOMIC DNA]</scope>
    <source>
        <strain evidence="1 2">CFAM-422</strain>
    </source>
</reference>
<gene>
    <name evidence="1" type="ORF">CFAM422_010671</name>
</gene>
<protein>
    <submittedName>
        <fullName evidence="1">Uncharacterized protein</fullName>
    </submittedName>
</protein>
<organism evidence="1 2">
    <name type="scientific">Trichoderma lentiforme</name>
    <dbReference type="NCBI Taxonomy" id="1567552"/>
    <lineage>
        <taxon>Eukaryota</taxon>
        <taxon>Fungi</taxon>
        <taxon>Dikarya</taxon>
        <taxon>Ascomycota</taxon>
        <taxon>Pezizomycotina</taxon>
        <taxon>Sordariomycetes</taxon>
        <taxon>Hypocreomycetidae</taxon>
        <taxon>Hypocreales</taxon>
        <taxon>Hypocreaceae</taxon>
        <taxon>Trichoderma</taxon>
    </lineage>
</organism>
<proteinExistence type="predicted"/>
<dbReference type="EMBL" id="QLNT01000021">
    <property type="protein sequence ID" value="KAF3062633.1"/>
    <property type="molecule type" value="Genomic_DNA"/>
</dbReference>
<dbReference type="Proteomes" id="UP000801864">
    <property type="component" value="Unassembled WGS sequence"/>
</dbReference>
<accession>A0A9P4X861</accession>